<evidence type="ECO:0000313" key="2">
    <source>
        <dbReference type="Proteomes" id="UP001500929"/>
    </source>
</evidence>
<proteinExistence type="predicted"/>
<sequence>MHAPTGDQYHLQLDEGGRGVSAIVTEVAAGIRSLEVGGTALVESFPESSTPPGAAGIVLVPWPNRVAGGLWHHEGEALQLDITEPKTGNAIHGLLRFTGYRLLEREAHRVLQGASVFPQHGWPFLLATTVEHALVADGMVVTHTVANESAEPAPVAVGAHPYLRVGEVPVEELTLTVDAATRILTDAKQIPIGEEPVEDTEADLRGGRLVGGLAIDHGYTDVGVVDGRSAHSLTAPDGRRVELWADASFPVVQVFTPTAFAAPEGPRRAVALEPMTAPADALNSGTGLRYLQPGESWTLQWGIRLAVG</sequence>
<reference evidence="1 2" key="1">
    <citation type="journal article" date="2019" name="Int. J. Syst. Evol. Microbiol.">
        <title>The Global Catalogue of Microorganisms (GCM) 10K type strain sequencing project: providing services to taxonomists for standard genome sequencing and annotation.</title>
        <authorList>
            <consortium name="The Broad Institute Genomics Platform"/>
            <consortium name="The Broad Institute Genome Sequencing Center for Infectious Disease"/>
            <person name="Wu L."/>
            <person name="Ma J."/>
        </authorList>
    </citation>
    <scope>NUCLEOTIDE SEQUENCE [LARGE SCALE GENOMIC DNA]</scope>
    <source>
        <strain evidence="1 2">JCM 16117</strain>
    </source>
</reference>
<keyword evidence="2" id="KW-1185">Reference proteome</keyword>
<name>A0ABN3DS10_9MICO</name>
<organism evidence="1 2">
    <name type="scientific">Herbiconiux moechotypicola</name>
    <dbReference type="NCBI Taxonomy" id="637393"/>
    <lineage>
        <taxon>Bacteria</taxon>
        <taxon>Bacillati</taxon>
        <taxon>Actinomycetota</taxon>
        <taxon>Actinomycetes</taxon>
        <taxon>Micrococcales</taxon>
        <taxon>Microbacteriaceae</taxon>
        <taxon>Herbiconiux</taxon>
    </lineage>
</organism>
<evidence type="ECO:0000313" key="1">
    <source>
        <dbReference type="EMBL" id="GAA2240368.1"/>
    </source>
</evidence>
<accession>A0ABN3DS10</accession>
<protein>
    <submittedName>
        <fullName evidence="1">Aldose 1-epimerase family protein</fullName>
    </submittedName>
</protein>
<dbReference type="Gene3D" id="2.70.98.10">
    <property type="match status" value="1"/>
</dbReference>
<dbReference type="CDD" id="cd09022">
    <property type="entry name" value="Aldose_epim_Ec_YihR"/>
    <property type="match status" value="1"/>
</dbReference>
<dbReference type="Pfam" id="PF01263">
    <property type="entry name" value="Aldose_epim"/>
    <property type="match status" value="1"/>
</dbReference>
<dbReference type="InterPro" id="IPR014718">
    <property type="entry name" value="GH-type_carb-bd"/>
</dbReference>
<dbReference type="InterPro" id="IPR037480">
    <property type="entry name" value="YihR-like"/>
</dbReference>
<dbReference type="SUPFAM" id="SSF74650">
    <property type="entry name" value="Galactose mutarotase-like"/>
    <property type="match status" value="1"/>
</dbReference>
<dbReference type="InterPro" id="IPR008183">
    <property type="entry name" value="Aldose_1/G6P_1-epimerase"/>
</dbReference>
<dbReference type="Proteomes" id="UP001500929">
    <property type="component" value="Unassembled WGS sequence"/>
</dbReference>
<dbReference type="RefSeq" id="WP_259480087.1">
    <property type="nucleotide sequence ID" value="NZ_BAAAQY010000008.1"/>
</dbReference>
<dbReference type="InterPro" id="IPR011013">
    <property type="entry name" value="Gal_mutarotase_sf_dom"/>
</dbReference>
<gene>
    <name evidence="1" type="ORF">GCM10009851_27200</name>
</gene>
<comment type="caution">
    <text evidence="1">The sequence shown here is derived from an EMBL/GenBank/DDBJ whole genome shotgun (WGS) entry which is preliminary data.</text>
</comment>
<dbReference type="EMBL" id="BAAAQY010000008">
    <property type="protein sequence ID" value="GAA2240368.1"/>
    <property type="molecule type" value="Genomic_DNA"/>
</dbReference>